<protein>
    <submittedName>
        <fullName evidence="1">Uncharacterized protein</fullName>
    </submittedName>
</protein>
<evidence type="ECO:0000313" key="1">
    <source>
        <dbReference type="EMBL" id="SEP45504.1"/>
    </source>
</evidence>
<dbReference type="AlphaFoldDB" id="A0A1H8XZP8"/>
<dbReference type="RefSeq" id="WP_091751710.1">
    <property type="nucleotide sequence ID" value="NZ_FODY01000035.1"/>
</dbReference>
<keyword evidence="2" id="KW-1185">Reference proteome</keyword>
<accession>A0A1H8XZP8</accession>
<evidence type="ECO:0000313" key="2">
    <source>
        <dbReference type="Proteomes" id="UP000198847"/>
    </source>
</evidence>
<dbReference type="Proteomes" id="UP000198847">
    <property type="component" value="Unassembled WGS sequence"/>
</dbReference>
<proteinExistence type="predicted"/>
<name>A0A1H8XZP8_9FIRM</name>
<sequence>MSKIKKNLSDADMLVGWKETISFESDVYKEDPAKVQTPTKTKDKPEAKSFLSSFLTPELEEKIGKALLDLKLELYKKGTVDFALKVSHDNERVIIQAVPVKEKKQAGK</sequence>
<gene>
    <name evidence="1" type="ORF">SAMN04490178_13528</name>
</gene>
<reference evidence="1 2" key="1">
    <citation type="submission" date="2016-10" db="EMBL/GenBank/DDBJ databases">
        <authorList>
            <person name="de Groot N.N."/>
        </authorList>
    </citation>
    <scope>NUCLEOTIDE SEQUENCE [LARGE SCALE GENOMIC DNA]</scope>
    <source>
        <strain evidence="1 2">DSM 13305</strain>
    </source>
</reference>
<organism evidence="1 2">
    <name type="scientific">Propionispora vibrioides</name>
    <dbReference type="NCBI Taxonomy" id="112903"/>
    <lineage>
        <taxon>Bacteria</taxon>
        <taxon>Bacillati</taxon>
        <taxon>Bacillota</taxon>
        <taxon>Negativicutes</taxon>
        <taxon>Selenomonadales</taxon>
        <taxon>Sporomusaceae</taxon>
        <taxon>Propionispora</taxon>
    </lineage>
</organism>
<dbReference type="EMBL" id="FODY01000035">
    <property type="protein sequence ID" value="SEP45504.1"/>
    <property type="molecule type" value="Genomic_DNA"/>
</dbReference>
<dbReference type="STRING" id="112903.SAMN04490178_13528"/>
<dbReference type="OrthoDB" id="1629499at2"/>